<feature type="transmembrane region" description="Helical" evidence="5">
    <location>
        <begin position="377"/>
        <end position="395"/>
    </location>
</feature>
<dbReference type="Proteomes" id="UP000024635">
    <property type="component" value="Unassembled WGS sequence"/>
</dbReference>
<feature type="transmembrane region" description="Helical" evidence="5">
    <location>
        <begin position="112"/>
        <end position="133"/>
    </location>
</feature>
<dbReference type="EMBL" id="JARK01001629">
    <property type="protein sequence ID" value="EYB85708.1"/>
    <property type="molecule type" value="Genomic_DNA"/>
</dbReference>
<proteinExistence type="predicted"/>
<reference evidence="7" key="1">
    <citation type="journal article" date="2015" name="Nat. Genet.">
        <title>The genome and transcriptome of the zoonotic hookworm Ancylostoma ceylanicum identify infection-specific gene families.</title>
        <authorList>
            <person name="Schwarz E.M."/>
            <person name="Hu Y."/>
            <person name="Antoshechkin I."/>
            <person name="Miller M.M."/>
            <person name="Sternberg P.W."/>
            <person name="Aroian R.V."/>
        </authorList>
    </citation>
    <scope>NUCLEOTIDE SEQUENCE</scope>
    <source>
        <strain evidence="7">HY135</strain>
    </source>
</reference>
<evidence type="ECO:0000313" key="7">
    <source>
        <dbReference type="Proteomes" id="UP000024635"/>
    </source>
</evidence>
<dbReference type="GO" id="GO:0005886">
    <property type="term" value="C:plasma membrane"/>
    <property type="evidence" value="ECO:0007669"/>
    <property type="project" value="TreeGrafter"/>
</dbReference>
<feature type="transmembrane region" description="Helical" evidence="5">
    <location>
        <begin position="342"/>
        <end position="365"/>
    </location>
</feature>
<evidence type="ECO:0000256" key="4">
    <source>
        <dbReference type="ARBA" id="ARBA00023136"/>
    </source>
</evidence>
<keyword evidence="2 5" id="KW-0812">Transmembrane</keyword>
<feature type="transmembrane region" description="Helical" evidence="5">
    <location>
        <begin position="153"/>
        <end position="170"/>
    </location>
</feature>
<dbReference type="GO" id="GO:0005385">
    <property type="term" value="F:zinc ion transmembrane transporter activity"/>
    <property type="evidence" value="ECO:0007669"/>
    <property type="project" value="TreeGrafter"/>
</dbReference>
<evidence type="ECO:0000256" key="2">
    <source>
        <dbReference type="ARBA" id="ARBA00022692"/>
    </source>
</evidence>
<evidence type="ECO:0000256" key="1">
    <source>
        <dbReference type="ARBA" id="ARBA00004141"/>
    </source>
</evidence>
<gene>
    <name evidence="6" type="primary">Acey_s0293.g1622</name>
    <name evidence="6" type="ORF">Y032_0293g1622</name>
</gene>
<dbReference type="InterPro" id="IPR003689">
    <property type="entry name" value="ZIP"/>
</dbReference>
<keyword evidence="4 5" id="KW-0472">Membrane</keyword>
<dbReference type="STRING" id="53326.A0A016S4Z8"/>
<dbReference type="PANTHER" id="PTHR11040">
    <property type="entry name" value="ZINC/IRON TRANSPORTER"/>
    <property type="match status" value="1"/>
</dbReference>
<evidence type="ECO:0008006" key="8">
    <source>
        <dbReference type="Google" id="ProtNLM"/>
    </source>
</evidence>
<dbReference type="AlphaFoldDB" id="A0A016S4Z8"/>
<comment type="subcellular location">
    <subcellularLocation>
        <location evidence="1">Membrane</location>
        <topology evidence="1">Multi-pass membrane protein</topology>
    </subcellularLocation>
</comment>
<organism evidence="6 7">
    <name type="scientific">Ancylostoma ceylanicum</name>
    <dbReference type="NCBI Taxonomy" id="53326"/>
    <lineage>
        <taxon>Eukaryota</taxon>
        <taxon>Metazoa</taxon>
        <taxon>Ecdysozoa</taxon>
        <taxon>Nematoda</taxon>
        <taxon>Chromadorea</taxon>
        <taxon>Rhabditida</taxon>
        <taxon>Rhabditina</taxon>
        <taxon>Rhabditomorpha</taxon>
        <taxon>Strongyloidea</taxon>
        <taxon>Ancylostomatidae</taxon>
        <taxon>Ancylostomatinae</taxon>
        <taxon>Ancylostoma</taxon>
    </lineage>
</organism>
<sequence length="419" mass="45745">MLDNSQSNLVTDAVFTYLSMGGNQFYGFKWEVDLRSRAINFTFSTAQRKQALSAVQFSPADVKKSPTMSSAMLQVTLAVVMFLTTAIAGFIPLKLLRFLNKKHGADKKHGKWLSLLSCFSGGVFMGTCFLDIIPHINESYEDFKLLSGTDFEFPLPQFSTCIGFFLVYLIEEVCMKVFSMKHDHSHGGVEKAVPPPAPKDNLNLRNTQALLGLKDNDEPKNTLQTHSLVMEETTNYAMAESSEGSLLKSLTFAVAMSFHSILEGFALGVQNTTARIVTLFVSLILHKGVEAFSVGLQISKGNSNKLKAVVATILIYSLMTPLGSGLGTLLKLSNISPVYKDGAVLILESLAAGTFIYVTFLEVLAQEKGNEQNSLKQLLAIFIGFAVIAALQLAFGDHGHDGGHVHTLPPEFTTTHLPH</sequence>
<protein>
    <recommendedName>
        <fullName evidence="8">Metal cation transporter, ZIP family</fullName>
    </recommendedName>
</protein>
<evidence type="ECO:0000256" key="3">
    <source>
        <dbReference type="ARBA" id="ARBA00022989"/>
    </source>
</evidence>
<dbReference type="OrthoDB" id="448280at2759"/>
<keyword evidence="3 5" id="KW-1133">Transmembrane helix</keyword>
<accession>A0A016S4Z8</accession>
<dbReference type="Pfam" id="PF02535">
    <property type="entry name" value="Zip"/>
    <property type="match status" value="1"/>
</dbReference>
<comment type="caution">
    <text evidence="6">The sequence shown here is derived from an EMBL/GenBank/DDBJ whole genome shotgun (WGS) entry which is preliminary data.</text>
</comment>
<name>A0A016S4Z8_9BILA</name>
<dbReference type="PANTHER" id="PTHR11040:SF74">
    <property type="entry name" value="ZINC TRANSPORTER ZIP3"/>
    <property type="match status" value="1"/>
</dbReference>
<feature type="transmembrane region" description="Helical" evidence="5">
    <location>
        <begin position="308"/>
        <end position="330"/>
    </location>
</feature>
<evidence type="ECO:0000256" key="5">
    <source>
        <dbReference type="SAM" id="Phobius"/>
    </source>
</evidence>
<feature type="transmembrane region" description="Helical" evidence="5">
    <location>
        <begin position="71"/>
        <end position="91"/>
    </location>
</feature>
<evidence type="ECO:0000313" key="6">
    <source>
        <dbReference type="EMBL" id="EYB85708.1"/>
    </source>
</evidence>
<keyword evidence="7" id="KW-1185">Reference proteome</keyword>